<keyword evidence="7" id="KW-1185">Reference proteome</keyword>
<dbReference type="InterPro" id="IPR035513">
    <property type="entry name" value="Invertase/methylesterase_inhib"/>
</dbReference>
<evidence type="ECO:0000256" key="4">
    <source>
        <dbReference type="SAM" id="SignalP"/>
    </source>
</evidence>
<comment type="caution">
    <text evidence="6">The sequence shown here is derived from an EMBL/GenBank/DDBJ whole genome shotgun (WGS) entry which is preliminary data.</text>
</comment>
<dbReference type="SMART" id="SM00856">
    <property type="entry name" value="PMEI"/>
    <property type="match status" value="1"/>
</dbReference>
<dbReference type="Pfam" id="PF04043">
    <property type="entry name" value="PMEI"/>
    <property type="match status" value="1"/>
</dbReference>
<dbReference type="GO" id="GO:0005576">
    <property type="term" value="C:extracellular region"/>
    <property type="evidence" value="ECO:0007669"/>
    <property type="project" value="UniProtKB-ARBA"/>
</dbReference>
<gene>
    <name evidence="6" type="primary">ga04125</name>
    <name evidence="6" type="ORF">PR202_ga04125</name>
</gene>
<evidence type="ECO:0000256" key="1">
    <source>
        <dbReference type="ARBA" id="ARBA00022729"/>
    </source>
</evidence>
<evidence type="ECO:0000313" key="6">
    <source>
        <dbReference type="EMBL" id="GJM88099.1"/>
    </source>
</evidence>
<accession>A0AAV5BQT8</accession>
<dbReference type="NCBIfam" id="TIGR01614">
    <property type="entry name" value="PME_inhib"/>
    <property type="match status" value="1"/>
</dbReference>
<feature type="signal peptide" evidence="4">
    <location>
        <begin position="1"/>
        <end position="24"/>
    </location>
</feature>
<dbReference type="PANTHER" id="PTHR35357:SF23">
    <property type="entry name" value="PECTINESTERASE INHIBITOR DOMAIN-CONTAINING PROTEIN"/>
    <property type="match status" value="1"/>
</dbReference>
<reference evidence="6" key="2">
    <citation type="submission" date="2021-12" db="EMBL/GenBank/DDBJ databases">
        <title>Resequencing data analysis of finger millet.</title>
        <authorList>
            <person name="Hatakeyama M."/>
            <person name="Aluri S."/>
            <person name="Balachadran M.T."/>
            <person name="Sivarajan S.R."/>
            <person name="Poveda L."/>
            <person name="Shimizu-Inatsugi R."/>
            <person name="Schlapbach R."/>
            <person name="Sreeman S.M."/>
            <person name="Shimizu K.K."/>
        </authorList>
    </citation>
    <scope>NUCLEOTIDE SEQUENCE</scope>
</reference>
<proteinExistence type="inferred from homology"/>
<comment type="similarity">
    <text evidence="3">Belongs to the PMEI family.</text>
</comment>
<dbReference type="EMBL" id="BQKI01000002">
    <property type="protein sequence ID" value="GJM88099.1"/>
    <property type="molecule type" value="Genomic_DNA"/>
</dbReference>
<evidence type="ECO:0000259" key="5">
    <source>
        <dbReference type="SMART" id="SM00856"/>
    </source>
</evidence>
<feature type="domain" description="Pectinesterase inhibitor" evidence="5">
    <location>
        <begin position="22"/>
        <end position="179"/>
    </location>
</feature>
<dbReference type="InterPro" id="IPR006501">
    <property type="entry name" value="Pectinesterase_inhib_dom"/>
</dbReference>
<dbReference type="Gene3D" id="1.20.140.40">
    <property type="entry name" value="Invertase/pectin methylesterase inhibitor family protein"/>
    <property type="match status" value="1"/>
</dbReference>
<keyword evidence="2" id="KW-1015">Disulfide bond</keyword>
<protein>
    <recommendedName>
        <fullName evidence="5">Pectinesterase inhibitor domain-containing protein</fullName>
    </recommendedName>
</protein>
<dbReference type="InterPro" id="IPR034088">
    <property type="entry name" value="Pla_a_1-like"/>
</dbReference>
<dbReference type="GO" id="GO:0004857">
    <property type="term" value="F:enzyme inhibitor activity"/>
    <property type="evidence" value="ECO:0007669"/>
    <property type="project" value="InterPro"/>
</dbReference>
<evidence type="ECO:0000313" key="7">
    <source>
        <dbReference type="Proteomes" id="UP001054889"/>
    </source>
</evidence>
<dbReference type="AlphaFoldDB" id="A0AAV5BQT8"/>
<feature type="chain" id="PRO_5044000031" description="Pectinesterase inhibitor domain-containing protein" evidence="4">
    <location>
        <begin position="25"/>
        <end position="184"/>
    </location>
</feature>
<evidence type="ECO:0000256" key="3">
    <source>
        <dbReference type="ARBA" id="ARBA00038471"/>
    </source>
</evidence>
<evidence type="ECO:0000256" key="2">
    <source>
        <dbReference type="ARBA" id="ARBA00023157"/>
    </source>
</evidence>
<dbReference type="CDD" id="cd15795">
    <property type="entry name" value="PMEI-Pla_a_1_like"/>
    <property type="match status" value="1"/>
</dbReference>
<dbReference type="SUPFAM" id="SSF101148">
    <property type="entry name" value="Plant invertase/pectin methylesterase inhibitor"/>
    <property type="match status" value="1"/>
</dbReference>
<keyword evidence="1 4" id="KW-0732">Signal</keyword>
<dbReference type="PANTHER" id="PTHR35357">
    <property type="entry name" value="OS02G0537100 PROTEIN"/>
    <property type="match status" value="1"/>
</dbReference>
<reference evidence="6" key="1">
    <citation type="journal article" date="2018" name="DNA Res.">
        <title>Multiple hybrid de novo genome assembly of finger millet, an orphan allotetraploid crop.</title>
        <authorList>
            <person name="Hatakeyama M."/>
            <person name="Aluri S."/>
            <person name="Balachadran M.T."/>
            <person name="Sivarajan S.R."/>
            <person name="Patrignani A."/>
            <person name="Gruter S."/>
            <person name="Poveda L."/>
            <person name="Shimizu-Inatsugi R."/>
            <person name="Baeten J."/>
            <person name="Francoijs K.J."/>
            <person name="Nataraja K.N."/>
            <person name="Reddy Y.A.N."/>
            <person name="Phadnis S."/>
            <person name="Ravikumar R.L."/>
            <person name="Schlapbach R."/>
            <person name="Sreeman S.M."/>
            <person name="Shimizu K.K."/>
        </authorList>
    </citation>
    <scope>NUCLEOTIDE SEQUENCE</scope>
</reference>
<organism evidence="6 7">
    <name type="scientific">Eleusine coracana subsp. coracana</name>
    <dbReference type="NCBI Taxonomy" id="191504"/>
    <lineage>
        <taxon>Eukaryota</taxon>
        <taxon>Viridiplantae</taxon>
        <taxon>Streptophyta</taxon>
        <taxon>Embryophyta</taxon>
        <taxon>Tracheophyta</taxon>
        <taxon>Spermatophyta</taxon>
        <taxon>Magnoliopsida</taxon>
        <taxon>Liliopsida</taxon>
        <taxon>Poales</taxon>
        <taxon>Poaceae</taxon>
        <taxon>PACMAD clade</taxon>
        <taxon>Chloridoideae</taxon>
        <taxon>Cynodonteae</taxon>
        <taxon>Eleusininae</taxon>
        <taxon>Eleusine</taxon>
    </lineage>
</organism>
<dbReference type="Proteomes" id="UP001054889">
    <property type="component" value="Unassembled WGS sequence"/>
</dbReference>
<sequence>MKVITASSLVLLFALVFLATHSSSQQIDPLLPICKTVGGGSMYVGIDFCLSALGSDKRSHSTQGYRDLSIIAVDLLTANVTSTAAKIDGLLQKGGGDATTTTIKCLQSCQALYKDIAERQPACAAAVKKGSFKEAQASLQKSASAAKECEAGFGKSRVASPLTVEDDDAFKLAKLADGLLDYAA</sequence>
<name>A0AAV5BQT8_ELECO</name>
<dbReference type="FunFam" id="1.20.140.40:FF:000002">
    <property type="entry name" value="Putative invertase inhibitor"/>
    <property type="match status" value="1"/>
</dbReference>